<comment type="caution">
    <text evidence="2">The sequence shown here is derived from an EMBL/GenBank/DDBJ whole genome shotgun (WGS) entry which is preliminary data.</text>
</comment>
<dbReference type="AlphaFoldDB" id="A0A9P6NQK0"/>
<evidence type="ECO:0000256" key="1">
    <source>
        <dbReference type="SAM" id="Phobius"/>
    </source>
</evidence>
<keyword evidence="1" id="KW-1133">Transmembrane helix</keyword>
<feature type="transmembrane region" description="Helical" evidence="1">
    <location>
        <begin position="6"/>
        <end position="25"/>
    </location>
</feature>
<evidence type="ECO:0000313" key="2">
    <source>
        <dbReference type="EMBL" id="KAG0149847.1"/>
    </source>
</evidence>
<sequence length="68" mass="7711">MFSDPFGAPHHMGIIYILFLTTLAMPNKQYFCSIAANQCNQEESSHITCQHSLLHCLAEFDLVTLVHM</sequence>
<gene>
    <name evidence="2" type="ORF">CROQUDRAFT_88684</name>
</gene>
<dbReference type="EMBL" id="MU167224">
    <property type="protein sequence ID" value="KAG0149847.1"/>
    <property type="molecule type" value="Genomic_DNA"/>
</dbReference>
<organism evidence="2 3">
    <name type="scientific">Cronartium quercuum f. sp. fusiforme G11</name>
    <dbReference type="NCBI Taxonomy" id="708437"/>
    <lineage>
        <taxon>Eukaryota</taxon>
        <taxon>Fungi</taxon>
        <taxon>Dikarya</taxon>
        <taxon>Basidiomycota</taxon>
        <taxon>Pucciniomycotina</taxon>
        <taxon>Pucciniomycetes</taxon>
        <taxon>Pucciniales</taxon>
        <taxon>Coleosporiaceae</taxon>
        <taxon>Cronartium</taxon>
    </lineage>
</organism>
<reference evidence="2" key="1">
    <citation type="submission" date="2013-11" db="EMBL/GenBank/DDBJ databases">
        <title>Genome sequence of the fusiform rust pathogen reveals effectors for host alternation and coevolution with pine.</title>
        <authorList>
            <consortium name="DOE Joint Genome Institute"/>
            <person name="Smith K."/>
            <person name="Pendleton A."/>
            <person name="Kubisiak T."/>
            <person name="Anderson C."/>
            <person name="Salamov A."/>
            <person name="Aerts A."/>
            <person name="Riley R."/>
            <person name="Clum A."/>
            <person name="Lindquist E."/>
            <person name="Ence D."/>
            <person name="Campbell M."/>
            <person name="Kronenberg Z."/>
            <person name="Feau N."/>
            <person name="Dhillon B."/>
            <person name="Hamelin R."/>
            <person name="Burleigh J."/>
            <person name="Smith J."/>
            <person name="Yandell M."/>
            <person name="Nelson C."/>
            <person name="Grigoriev I."/>
            <person name="Davis J."/>
        </authorList>
    </citation>
    <scope>NUCLEOTIDE SEQUENCE</scope>
    <source>
        <strain evidence="2">G11</strain>
    </source>
</reference>
<keyword evidence="3" id="KW-1185">Reference proteome</keyword>
<accession>A0A9P6NQK0</accession>
<keyword evidence="1" id="KW-0812">Transmembrane</keyword>
<dbReference type="Proteomes" id="UP000886653">
    <property type="component" value="Unassembled WGS sequence"/>
</dbReference>
<protein>
    <submittedName>
        <fullName evidence="2">Uncharacterized protein</fullName>
    </submittedName>
</protein>
<name>A0A9P6NQK0_9BASI</name>
<keyword evidence="1" id="KW-0472">Membrane</keyword>
<evidence type="ECO:0000313" key="3">
    <source>
        <dbReference type="Proteomes" id="UP000886653"/>
    </source>
</evidence>
<proteinExistence type="predicted"/>